<evidence type="ECO:0000313" key="3">
    <source>
        <dbReference type="Proteomes" id="UP000425344"/>
    </source>
</evidence>
<organism evidence="2 3">
    <name type="scientific">Roseobacter phage CRP-5</name>
    <dbReference type="NCBI Taxonomy" id="2559284"/>
    <lineage>
        <taxon>Viruses</taxon>
        <taxon>Duplodnaviria</taxon>
        <taxon>Heunggongvirae</taxon>
        <taxon>Uroviricota</taxon>
        <taxon>Caudoviricetes</taxon>
        <taxon>Zobellviridae</taxon>
        <taxon>Cobavirinae</taxon>
        <taxon>Veravirus</taxon>
    </lineage>
</organism>
<protein>
    <submittedName>
        <fullName evidence="2">Uncharacterized protein</fullName>
    </submittedName>
</protein>
<sequence length="175" mass="19984">MMFTYETFRGSNGKAKTQSLFYELCYSDTSDAIFTLKERDIEAQGKLFLSLKKLYVSMVPADPTEYEFSQTVFNSWEIWQKISNAPNIKTHVAKWRHEVHVKVKSQAIQAIAEEMHSGGRSSFSAAKLLLEKGWLDKDNASQAKKKLEAKEEQEQNKQALSLLSEDAERLGIKVN</sequence>
<dbReference type="EMBL" id="MK613347">
    <property type="protein sequence ID" value="QBQ72724.1"/>
    <property type="molecule type" value="Genomic_DNA"/>
</dbReference>
<keyword evidence="1" id="KW-0175">Coiled coil</keyword>
<gene>
    <name evidence="2" type="ORF">CRP5_gp58</name>
</gene>
<name>A0A646QWE8_9CAUD</name>
<evidence type="ECO:0000256" key="1">
    <source>
        <dbReference type="SAM" id="Coils"/>
    </source>
</evidence>
<dbReference type="Proteomes" id="UP000425344">
    <property type="component" value="Segment"/>
</dbReference>
<proteinExistence type="predicted"/>
<reference evidence="2 3" key="1">
    <citation type="journal article" date="2019" name="mSystems">
        <title>Diverse, abundant and novel viruses infecting the marine abundant Roseobacter RCA lineage.</title>
        <authorList>
            <person name="Zhang Z.F."/>
            <person name="Chen F."/>
            <person name="Chu X."/>
            <person name="Zhang H."/>
            <person name="Luo H.W."/>
            <person name="Zhai Z.Q."/>
            <person name="Yang M.Y."/>
            <person name="Zhao Y.L."/>
        </authorList>
    </citation>
    <scope>NUCLEOTIDE SEQUENCE [LARGE SCALE GENOMIC DNA]</scope>
</reference>
<evidence type="ECO:0000313" key="2">
    <source>
        <dbReference type="EMBL" id="QBQ72724.1"/>
    </source>
</evidence>
<feature type="coiled-coil region" evidence="1">
    <location>
        <begin position="137"/>
        <end position="170"/>
    </location>
</feature>
<accession>A0A646QWE8</accession>